<proteinExistence type="predicted"/>
<evidence type="ECO:0000313" key="1">
    <source>
        <dbReference type="EMBL" id="QSS55667.1"/>
    </source>
</evidence>
<reference evidence="1" key="1">
    <citation type="submission" date="2021-01" db="EMBL/GenBank/DDBJ databases">
        <title>Chromosome-level genome assembly of a human fungal pathogen reveals clustering of transcriptionally co-regulated genes.</title>
        <authorList>
            <person name="Voorhies M."/>
            <person name="Cohen S."/>
            <person name="Shea T.P."/>
            <person name="Petrus S."/>
            <person name="Munoz J.F."/>
            <person name="Poplawski S."/>
            <person name="Goldman W.E."/>
            <person name="Michael T."/>
            <person name="Cuomo C.A."/>
            <person name="Sil A."/>
            <person name="Beyhan S."/>
        </authorList>
    </citation>
    <scope>NUCLEOTIDE SEQUENCE</scope>
    <source>
        <strain evidence="1">H88</strain>
    </source>
</reference>
<evidence type="ECO:0008006" key="3">
    <source>
        <dbReference type="Google" id="ProtNLM"/>
    </source>
</evidence>
<protein>
    <recommendedName>
        <fullName evidence="3">HNH nuclease domain-containing protein</fullName>
    </recommendedName>
</protein>
<dbReference type="EMBL" id="CP069105">
    <property type="protein sequence ID" value="QSS55667.1"/>
    <property type="molecule type" value="Genomic_DNA"/>
</dbReference>
<sequence>MASQNRPQSFYEGSFRLSSGSQVQPHHRHQASLEDIINCSRLAPLTTDERSRARGALNDIIDRVSNHVGSKGGYSRHLLVRHTYEYSRSETSKDTFLRVFFNIMGLDISSNEDINTDDSHIHQKFIEFADMLLEQFFFPLKANGKITPQPSPAQLSAMQSVRSPHEISGTLDRVSYLRALCLARDRHRCVISRVFDYQQDIKRSNQHGADARDDDGNLLSNEVTITSLEVAHILPHSLTKMSEDLQLVHYLVIPFELFTMAK</sequence>
<organism evidence="1 2">
    <name type="scientific">Ajellomyces capsulatus (strain H88)</name>
    <name type="common">Darling's disease fungus</name>
    <name type="synonym">Histoplasma capsulatum</name>
    <dbReference type="NCBI Taxonomy" id="544711"/>
    <lineage>
        <taxon>Eukaryota</taxon>
        <taxon>Fungi</taxon>
        <taxon>Dikarya</taxon>
        <taxon>Ascomycota</taxon>
        <taxon>Pezizomycotina</taxon>
        <taxon>Eurotiomycetes</taxon>
        <taxon>Eurotiomycetidae</taxon>
        <taxon>Onygenales</taxon>
        <taxon>Ajellomycetaceae</taxon>
        <taxon>Histoplasma</taxon>
    </lineage>
</organism>
<name>A0A8A1LUP5_AJEC8</name>
<evidence type="ECO:0000313" key="2">
    <source>
        <dbReference type="Proteomes" id="UP000663419"/>
    </source>
</evidence>
<dbReference type="AlphaFoldDB" id="A0A8A1LUP5"/>
<dbReference type="Proteomes" id="UP000663419">
    <property type="component" value="Chromosome 4"/>
</dbReference>
<dbReference type="VEuPathDB" id="FungiDB:I7I53_03613"/>
<accession>A0A8A1LUP5</accession>
<gene>
    <name evidence="1" type="ORF">I7I53_03613</name>
</gene>